<feature type="compositionally biased region" description="Basic and acidic residues" evidence="1">
    <location>
        <begin position="1"/>
        <end position="10"/>
    </location>
</feature>
<name>A0ABN6RQY6_9BACT</name>
<reference evidence="2" key="1">
    <citation type="submission" date="2022-08" db="EMBL/GenBank/DDBJ databases">
        <title>Genome Sequence of the sulphate-reducing bacterium, Pseudodesulfovibrio portus JCM14722.</title>
        <authorList>
            <person name="Kondo R."/>
            <person name="Kataoka T."/>
        </authorList>
    </citation>
    <scope>NUCLEOTIDE SEQUENCE</scope>
    <source>
        <strain evidence="2">JCM 14722</strain>
    </source>
</reference>
<feature type="compositionally biased region" description="Basic and acidic residues" evidence="1">
    <location>
        <begin position="34"/>
        <end position="47"/>
    </location>
</feature>
<feature type="region of interest" description="Disordered" evidence="1">
    <location>
        <begin position="1"/>
        <end position="47"/>
    </location>
</feature>
<organism evidence="2 3">
    <name type="scientific">Pseudodesulfovibrio portus</name>
    <dbReference type="NCBI Taxonomy" id="231439"/>
    <lineage>
        <taxon>Bacteria</taxon>
        <taxon>Pseudomonadati</taxon>
        <taxon>Thermodesulfobacteriota</taxon>
        <taxon>Desulfovibrionia</taxon>
        <taxon>Desulfovibrionales</taxon>
        <taxon>Desulfovibrionaceae</taxon>
    </lineage>
</organism>
<sequence>MSTQRIEHTVQEYTYKRPKRAREDVEFPLAPETSKSRQEDGTDSRDATRGRILALLRQVEGEGQGSLSFADVIAHHEAVQSRWNSEVGEDLAELGVNVDAVFRLMYDPAGVVTVAGGHSDQEMIDSYFIANPGKVRELGEILQYGRLASAAGTGLNRNELEQPRSAEAMTEWYASNVNPASLSGGGGMLFGAGGTVYRGLDIRV</sequence>
<proteinExistence type="predicted"/>
<dbReference type="RefSeq" id="WP_264983382.1">
    <property type="nucleotide sequence ID" value="NZ_AP026708.1"/>
</dbReference>
<dbReference type="Proteomes" id="UP001061361">
    <property type="component" value="Chromosome"/>
</dbReference>
<protein>
    <submittedName>
        <fullName evidence="2">Uncharacterized protein</fullName>
    </submittedName>
</protein>
<gene>
    <name evidence="2" type="ORF">JCM14722_08720</name>
</gene>
<evidence type="ECO:0000313" key="2">
    <source>
        <dbReference type="EMBL" id="BDQ33330.1"/>
    </source>
</evidence>
<accession>A0ABN6RQY6</accession>
<evidence type="ECO:0000313" key="3">
    <source>
        <dbReference type="Proteomes" id="UP001061361"/>
    </source>
</evidence>
<dbReference type="EMBL" id="AP026708">
    <property type="protein sequence ID" value="BDQ33330.1"/>
    <property type="molecule type" value="Genomic_DNA"/>
</dbReference>
<keyword evidence="3" id="KW-1185">Reference proteome</keyword>
<evidence type="ECO:0000256" key="1">
    <source>
        <dbReference type="SAM" id="MobiDB-lite"/>
    </source>
</evidence>